<dbReference type="STRING" id="1121301.SAMN02745912_00375"/>
<dbReference type="InterPro" id="IPR029045">
    <property type="entry name" value="ClpP/crotonase-like_dom_sf"/>
</dbReference>
<keyword evidence="3 5" id="KW-0378">Hydrolase</keyword>
<dbReference type="Gene3D" id="3.30.750.44">
    <property type="match status" value="1"/>
</dbReference>
<dbReference type="AlphaFoldDB" id="A0A1M6KFH3"/>
<gene>
    <name evidence="8" type="ORF">SAMN02745912_00375</name>
</gene>
<dbReference type="InterPro" id="IPR002477">
    <property type="entry name" value="Peptidoglycan-bd-like"/>
</dbReference>
<dbReference type="InterPro" id="IPR004447">
    <property type="entry name" value="Peptidase_S41A"/>
</dbReference>
<dbReference type="InterPro" id="IPR036034">
    <property type="entry name" value="PDZ_sf"/>
</dbReference>
<evidence type="ECO:0000256" key="2">
    <source>
        <dbReference type="ARBA" id="ARBA00022670"/>
    </source>
</evidence>
<evidence type="ECO:0000259" key="7">
    <source>
        <dbReference type="PROSITE" id="PS50106"/>
    </source>
</evidence>
<dbReference type="SUPFAM" id="SSF47090">
    <property type="entry name" value="PGBD-like"/>
    <property type="match status" value="1"/>
</dbReference>
<reference evidence="9" key="1">
    <citation type="submission" date="2016-11" db="EMBL/GenBank/DDBJ databases">
        <authorList>
            <person name="Varghese N."/>
            <person name="Submissions S."/>
        </authorList>
    </citation>
    <scope>NUCLEOTIDE SEQUENCE [LARGE SCALE GENOMIC DNA]</scope>
    <source>
        <strain evidence="9">DSM 15212 / CIP 107654 / DViRD3</strain>
    </source>
</reference>
<dbReference type="SMART" id="SM00228">
    <property type="entry name" value="PDZ"/>
    <property type="match status" value="1"/>
</dbReference>
<dbReference type="PROSITE" id="PS50106">
    <property type="entry name" value="PDZ"/>
    <property type="match status" value="1"/>
</dbReference>
<keyword evidence="9" id="KW-1185">Reference proteome</keyword>
<keyword evidence="2 5" id="KW-0645">Protease</keyword>
<dbReference type="SUPFAM" id="SSF50156">
    <property type="entry name" value="PDZ domain-like"/>
    <property type="match status" value="1"/>
</dbReference>
<dbReference type="GO" id="GO:0007165">
    <property type="term" value="P:signal transduction"/>
    <property type="evidence" value="ECO:0007669"/>
    <property type="project" value="TreeGrafter"/>
</dbReference>
<dbReference type="InterPro" id="IPR005151">
    <property type="entry name" value="Tail-specific_protease"/>
</dbReference>
<dbReference type="CDD" id="cd07560">
    <property type="entry name" value="Peptidase_S41_CPP"/>
    <property type="match status" value="1"/>
</dbReference>
<dbReference type="GO" id="GO:0006508">
    <property type="term" value="P:proteolysis"/>
    <property type="evidence" value="ECO:0007669"/>
    <property type="project" value="UniProtKB-KW"/>
</dbReference>
<dbReference type="InterPro" id="IPR036365">
    <property type="entry name" value="PGBD-like_sf"/>
</dbReference>
<keyword evidence="6" id="KW-0732">Signal</keyword>
<dbReference type="SMART" id="SM00245">
    <property type="entry name" value="TSPc"/>
    <property type="match status" value="1"/>
</dbReference>
<feature type="signal peptide" evidence="6">
    <location>
        <begin position="1"/>
        <end position="28"/>
    </location>
</feature>
<dbReference type="PANTHER" id="PTHR32060">
    <property type="entry name" value="TAIL-SPECIFIC PROTEASE"/>
    <property type="match status" value="1"/>
</dbReference>
<dbReference type="NCBIfam" id="TIGR00225">
    <property type="entry name" value="prc"/>
    <property type="match status" value="1"/>
</dbReference>
<evidence type="ECO:0000313" key="9">
    <source>
        <dbReference type="Proteomes" id="UP000184465"/>
    </source>
</evidence>
<dbReference type="GO" id="GO:0008236">
    <property type="term" value="F:serine-type peptidase activity"/>
    <property type="evidence" value="ECO:0007669"/>
    <property type="project" value="UniProtKB-KW"/>
</dbReference>
<keyword evidence="4 5" id="KW-0720">Serine protease</keyword>
<dbReference type="InterPro" id="IPR041489">
    <property type="entry name" value="PDZ_6"/>
</dbReference>
<accession>A0A1M6KFH3</accession>
<dbReference type="PANTHER" id="PTHR32060:SF22">
    <property type="entry name" value="CARBOXYL-TERMINAL-PROCESSING PEPTIDASE 3, CHLOROPLASTIC"/>
    <property type="match status" value="1"/>
</dbReference>
<dbReference type="CDD" id="cd06782">
    <property type="entry name" value="cpPDZ_CPP-like"/>
    <property type="match status" value="1"/>
</dbReference>
<dbReference type="InterPro" id="IPR001478">
    <property type="entry name" value="PDZ"/>
</dbReference>
<dbReference type="Pfam" id="PF17820">
    <property type="entry name" value="PDZ_6"/>
    <property type="match status" value="1"/>
</dbReference>
<dbReference type="SUPFAM" id="SSF52096">
    <property type="entry name" value="ClpP/crotonase"/>
    <property type="match status" value="1"/>
</dbReference>
<organism evidence="8 9">
    <name type="scientific">Paramaledivibacter caminithermalis (strain DSM 15212 / CIP 107654 / DViRD3)</name>
    <name type="common">Clostridium caminithermale</name>
    <dbReference type="NCBI Taxonomy" id="1121301"/>
    <lineage>
        <taxon>Bacteria</taxon>
        <taxon>Bacillati</taxon>
        <taxon>Bacillota</taxon>
        <taxon>Clostridia</taxon>
        <taxon>Peptostreptococcales</taxon>
        <taxon>Caminicellaceae</taxon>
        <taxon>Paramaledivibacter</taxon>
    </lineage>
</organism>
<evidence type="ECO:0000256" key="4">
    <source>
        <dbReference type="ARBA" id="ARBA00022825"/>
    </source>
</evidence>
<dbReference type="Pfam" id="PF03572">
    <property type="entry name" value="Peptidase_S41"/>
    <property type="match status" value="1"/>
</dbReference>
<sequence length="469" mass="52608">MFKTTRFKKLSIALILIVTMLSTGFSYAKEPKIEFESLKERLNYLGSMIKYIEKKYKDEVSEEELMKAAYKGLFDALDRHSTYFSPEEYEEFDIDSSGIYGGIGVVVGVRNEKVTIVSPIKGTPGDKAGLKPGDIIKYVDGVDVTDSNFERVVKLMRGEPDTKIRLGIIRGKNPEVIYFDITRDIIKVNPVEYEIIENNIGYIKITTFNENTNENFKKALDQLLAKDVKGFIIDLRNNPGGLLSEVIKSVDYFIEEDLPIVHIKYKGDKKDTYISRKKRIDKPLVVLVNEGSASASEIFAGAVQDTKSGIIIGTQTYGKGTVQDVISITNGGAIKLTIAEYLTSNERRIDGIGLTPDIVIKNVNEEDKGDISPFAPMIEDVIPALNDKGLNIYGAQQRLKYLGYNVEASGILDEKTLESIKKFQKAQGLDPRGSLDYETRNKLNERIVEVYYNGIEDLQLEKAIETILN</sequence>
<feature type="chain" id="PRO_5013200777" evidence="6">
    <location>
        <begin position="29"/>
        <end position="469"/>
    </location>
</feature>
<dbReference type="Gene3D" id="1.10.101.10">
    <property type="entry name" value="PGBD-like superfamily/PGBD"/>
    <property type="match status" value="1"/>
</dbReference>
<proteinExistence type="inferred from homology"/>
<evidence type="ECO:0000256" key="6">
    <source>
        <dbReference type="SAM" id="SignalP"/>
    </source>
</evidence>
<protein>
    <submittedName>
        <fullName evidence="8">Carboxyl-terminal processing protease</fullName>
    </submittedName>
</protein>
<dbReference type="GO" id="GO:0004175">
    <property type="term" value="F:endopeptidase activity"/>
    <property type="evidence" value="ECO:0007669"/>
    <property type="project" value="TreeGrafter"/>
</dbReference>
<name>A0A1M6KFH3_PARC5</name>
<evidence type="ECO:0000313" key="8">
    <source>
        <dbReference type="EMBL" id="SHJ57725.1"/>
    </source>
</evidence>
<evidence type="ECO:0000256" key="1">
    <source>
        <dbReference type="ARBA" id="ARBA00009179"/>
    </source>
</evidence>
<dbReference type="Pfam" id="PF01471">
    <property type="entry name" value="PG_binding_1"/>
    <property type="match status" value="1"/>
</dbReference>
<feature type="domain" description="PDZ" evidence="7">
    <location>
        <begin position="101"/>
        <end position="157"/>
    </location>
</feature>
<dbReference type="FunFam" id="2.30.42.10:FF:000063">
    <property type="entry name" value="Peptidase, S41 family"/>
    <property type="match status" value="1"/>
</dbReference>
<dbReference type="GO" id="GO:0030288">
    <property type="term" value="C:outer membrane-bounded periplasmic space"/>
    <property type="evidence" value="ECO:0007669"/>
    <property type="project" value="TreeGrafter"/>
</dbReference>
<dbReference type="Gene3D" id="3.90.226.10">
    <property type="entry name" value="2-enoyl-CoA Hydratase, Chain A, domain 1"/>
    <property type="match status" value="1"/>
</dbReference>
<comment type="similarity">
    <text evidence="1 5">Belongs to the peptidase S41A family.</text>
</comment>
<dbReference type="InterPro" id="IPR036366">
    <property type="entry name" value="PGBDSf"/>
</dbReference>
<dbReference type="RefSeq" id="WP_073146689.1">
    <property type="nucleotide sequence ID" value="NZ_FRAG01000003.1"/>
</dbReference>
<dbReference type="Gene3D" id="2.30.42.10">
    <property type="match status" value="1"/>
</dbReference>
<evidence type="ECO:0000256" key="3">
    <source>
        <dbReference type="ARBA" id="ARBA00022801"/>
    </source>
</evidence>
<dbReference type="EMBL" id="FRAG01000003">
    <property type="protein sequence ID" value="SHJ57725.1"/>
    <property type="molecule type" value="Genomic_DNA"/>
</dbReference>
<evidence type="ECO:0000256" key="5">
    <source>
        <dbReference type="RuleBase" id="RU004404"/>
    </source>
</evidence>
<dbReference type="Proteomes" id="UP000184465">
    <property type="component" value="Unassembled WGS sequence"/>
</dbReference>
<dbReference type="OrthoDB" id="9812068at2"/>